<keyword evidence="2" id="KW-1185">Reference proteome</keyword>
<reference evidence="1 2" key="1">
    <citation type="submission" date="2019-03" db="EMBL/GenBank/DDBJ databases">
        <title>Genomic analyses of the natural microbiome of Caenorhabditis elegans.</title>
        <authorList>
            <person name="Samuel B."/>
        </authorList>
    </citation>
    <scope>NUCLEOTIDE SEQUENCE [LARGE SCALE GENOMIC DNA]</scope>
    <source>
        <strain evidence="1 2">BIGb0156</strain>
    </source>
</reference>
<dbReference type="Proteomes" id="UP000295530">
    <property type="component" value="Unassembled WGS sequence"/>
</dbReference>
<organism evidence="1 2">
    <name type="scientific">Scandinavium goeteborgense</name>
    <dbReference type="NCBI Taxonomy" id="1851514"/>
    <lineage>
        <taxon>Bacteria</taxon>
        <taxon>Pseudomonadati</taxon>
        <taxon>Pseudomonadota</taxon>
        <taxon>Gammaproteobacteria</taxon>
        <taxon>Enterobacterales</taxon>
        <taxon>Enterobacteriaceae</taxon>
        <taxon>Scandinavium</taxon>
    </lineage>
</organism>
<dbReference type="AlphaFoldDB" id="A0A4R6EKN7"/>
<feature type="non-terminal residue" evidence="1">
    <location>
        <position position="33"/>
    </location>
</feature>
<comment type="caution">
    <text evidence="1">The sequence shown here is derived from an EMBL/GenBank/DDBJ whole genome shotgun (WGS) entry which is preliminary data.</text>
</comment>
<protein>
    <submittedName>
        <fullName evidence="1">Uncharacterized protein</fullName>
    </submittedName>
</protein>
<evidence type="ECO:0000313" key="2">
    <source>
        <dbReference type="Proteomes" id="UP000295530"/>
    </source>
</evidence>
<accession>A0A4R6EKN7</accession>
<proteinExistence type="predicted"/>
<gene>
    <name evidence="1" type="ORF">EC847_1041</name>
</gene>
<name>A0A4R6EKN7_SCAGO</name>
<sequence length="33" mass="3626">MPSPRPLCLDLLRSRGEDPRLIIGGLPVSITRP</sequence>
<dbReference type="EMBL" id="SNVX01000004">
    <property type="protein sequence ID" value="TDN59401.1"/>
    <property type="molecule type" value="Genomic_DNA"/>
</dbReference>
<evidence type="ECO:0000313" key="1">
    <source>
        <dbReference type="EMBL" id="TDN59401.1"/>
    </source>
</evidence>